<comment type="caution">
    <text evidence="2">The sequence shown here is derived from an EMBL/GenBank/DDBJ whole genome shotgun (WGS) entry which is preliminary data.</text>
</comment>
<dbReference type="Pfam" id="PF13304">
    <property type="entry name" value="AAA_21"/>
    <property type="match status" value="1"/>
</dbReference>
<proteinExistence type="predicted"/>
<dbReference type="InterPro" id="IPR027417">
    <property type="entry name" value="P-loop_NTPase"/>
</dbReference>
<dbReference type="OrthoDB" id="9792800at2"/>
<dbReference type="GO" id="GO:0016887">
    <property type="term" value="F:ATP hydrolysis activity"/>
    <property type="evidence" value="ECO:0007669"/>
    <property type="project" value="InterPro"/>
</dbReference>
<evidence type="ECO:0000313" key="2">
    <source>
        <dbReference type="EMBL" id="OQP49336.1"/>
    </source>
</evidence>
<gene>
    <name evidence="2" type="ORF">A4H97_28775</name>
</gene>
<dbReference type="PANTHER" id="PTHR43581:SF4">
    <property type="entry name" value="ATP_GTP PHOSPHATASE"/>
    <property type="match status" value="1"/>
</dbReference>
<dbReference type="Gene3D" id="3.40.50.300">
    <property type="entry name" value="P-loop containing nucleotide triphosphate hydrolases"/>
    <property type="match status" value="1"/>
</dbReference>
<name>A0A1V9ET60_9BACT</name>
<reference evidence="3" key="1">
    <citation type="submission" date="2016-04" db="EMBL/GenBank/DDBJ databases">
        <authorList>
            <person name="Chen L."/>
            <person name="Zhuang W."/>
            <person name="Wang G."/>
        </authorList>
    </citation>
    <scope>NUCLEOTIDE SEQUENCE [LARGE SCALE GENOMIC DNA]</scope>
    <source>
        <strain evidence="3">17621</strain>
    </source>
</reference>
<feature type="domain" description="ATPase AAA-type core" evidence="1">
    <location>
        <begin position="23"/>
        <end position="288"/>
    </location>
</feature>
<sequence length="341" mass="39949">MVHRLSIKNYKSVKNFEIQTNRINVFIGEHNSGKSNILEALSWFSLNALNDNYFKQIFRYKNVGDFFYDFDSTQTIEVSTDELNLKLRYARNSQGALLNNFEGILYETASVVFNNEQWYENRNNSLHFNLDIASNTIKNPHGSLESNFRTYIFKRLLNFEINYRPFLNPPFGDNIPSILQSNRDWKQMVSEFFRTKGFRLVLKPTENEIDMAKDVNDELYSFPYATISETMQRYIFLLLAVETNNNTILVLDEPESNMFPFYVKDFAERIANDENNQYFISTHNPYLLGSLLEQTPLSDISVFITRMENYQTVVEECNNEQMNELITLGSGTFFNLDNLGK</sequence>
<accession>A0A1V9ET60</accession>
<dbReference type="Proteomes" id="UP000192610">
    <property type="component" value="Unassembled WGS sequence"/>
</dbReference>
<dbReference type="PIRSF" id="PIRSF029347">
    <property type="entry name" value="RecF"/>
    <property type="match status" value="1"/>
</dbReference>
<dbReference type="RefSeq" id="WP_081200325.1">
    <property type="nucleotide sequence ID" value="NZ_FOCZ01000017.1"/>
</dbReference>
<evidence type="ECO:0000259" key="1">
    <source>
        <dbReference type="Pfam" id="PF13304"/>
    </source>
</evidence>
<dbReference type="InterPro" id="IPR014555">
    <property type="entry name" value="RecF-like"/>
</dbReference>
<organism evidence="2 3">
    <name type="scientific">Niastella yeongjuensis</name>
    <dbReference type="NCBI Taxonomy" id="354355"/>
    <lineage>
        <taxon>Bacteria</taxon>
        <taxon>Pseudomonadati</taxon>
        <taxon>Bacteroidota</taxon>
        <taxon>Chitinophagia</taxon>
        <taxon>Chitinophagales</taxon>
        <taxon>Chitinophagaceae</taxon>
        <taxon>Niastella</taxon>
    </lineage>
</organism>
<dbReference type="PANTHER" id="PTHR43581">
    <property type="entry name" value="ATP/GTP PHOSPHATASE"/>
    <property type="match status" value="1"/>
</dbReference>
<keyword evidence="3" id="KW-1185">Reference proteome</keyword>
<dbReference type="SUPFAM" id="SSF52540">
    <property type="entry name" value="P-loop containing nucleoside triphosphate hydrolases"/>
    <property type="match status" value="1"/>
</dbReference>
<dbReference type="InterPro" id="IPR003959">
    <property type="entry name" value="ATPase_AAA_core"/>
</dbReference>
<dbReference type="GO" id="GO:0005524">
    <property type="term" value="F:ATP binding"/>
    <property type="evidence" value="ECO:0007669"/>
    <property type="project" value="InterPro"/>
</dbReference>
<dbReference type="InterPro" id="IPR051396">
    <property type="entry name" value="Bact_Antivir_Def_Nuclease"/>
</dbReference>
<evidence type="ECO:0000313" key="3">
    <source>
        <dbReference type="Proteomes" id="UP000192610"/>
    </source>
</evidence>
<dbReference type="EMBL" id="LVXG01000015">
    <property type="protein sequence ID" value="OQP49336.1"/>
    <property type="molecule type" value="Genomic_DNA"/>
</dbReference>
<dbReference type="STRING" id="354355.SAMN05660816_06096"/>
<dbReference type="AlphaFoldDB" id="A0A1V9ET60"/>
<protein>
    <recommendedName>
        <fullName evidence="1">ATPase AAA-type core domain-containing protein</fullName>
    </recommendedName>
</protein>